<keyword evidence="1" id="KW-1133">Transmembrane helix</keyword>
<keyword evidence="1" id="KW-0472">Membrane</keyword>
<organism evidence="2 3">
    <name type="scientific">Occallatibacter riparius</name>
    <dbReference type="NCBI Taxonomy" id="1002689"/>
    <lineage>
        <taxon>Bacteria</taxon>
        <taxon>Pseudomonadati</taxon>
        <taxon>Acidobacteriota</taxon>
        <taxon>Terriglobia</taxon>
        <taxon>Terriglobales</taxon>
        <taxon>Acidobacteriaceae</taxon>
        <taxon>Occallatibacter</taxon>
    </lineage>
</organism>
<dbReference type="AlphaFoldDB" id="A0A9J7BQR5"/>
<keyword evidence="1" id="KW-0812">Transmembrane</keyword>
<accession>A0A9J7BQR5</accession>
<evidence type="ECO:0000313" key="2">
    <source>
        <dbReference type="EMBL" id="UWZ83286.1"/>
    </source>
</evidence>
<evidence type="ECO:0000256" key="1">
    <source>
        <dbReference type="SAM" id="Phobius"/>
    </source>
</evidence>
<dbReference type="EMBL" id="CP093313">
    <property type="protein sequence ID" value="UWZ83286.1"/>
    <property type="molecule type" value="Genomic_DNA"/>
</dbReference>
<proteinExistence type="predicted"/>
<sequence>MSNIPFETEIGDSVPKVEHDVAVGEDLEFQRKWWRFERIVWPILLAIVVIDILGGFGRGWIANAKKTTPDKAMTLDYERIERASTPSVMTFQFSDAAVHNGRIILYMSDSVVKPLGATRIAPQPIMSSIGNGGITYVFPAGPAPAMVQIQLEPSFPGPHKFTVRAEGEPPMDATVFVMP</sequence>
<feature type="transmembrane region" description="Helical" evidence="1">
    <location>
        <begin position="39"/>
        <end position="61"/>
    </location>
</feature>
<reference evidence="2" key="1">
    <citation type="submission" date="2021-04" db="EMBL/GenBank/DDBJ databases">
        <title>Phylogenetic analysis of Acidobacteriaceae.</title>
        <authorList>
            <person name="Qiu L."/>
            <person name="Zhang Q."/>
        </authorList>
    </citation>
    <scope>NUCLEOTIDE SEQUENCE</scope>
    <source>
        <strain evidence="2">DSM 25168</strain>
    </source>
</reference>
<keyword evidence="3" id="KW-1185">Reference proteome</keyword>
<dbReference type="Proteomes" id="UP001059380">
    <property type="component" value="Chromosome"/>
</dbReference>
<name>A0A9J7BQR5_9BACT</name>
<gene>
    <name evidence="2" type="ORF">MOP44_22285</name>
</gene>
<protein>
    <submittedName>
        <fullName evidence="2">Uncharacterized protein</fullName>
    </submittedName>
</protein>
<dbReference type="KEGG" id="orp:MOP44_22285"/>
<dbReference type="RefSeq" id="WP_260792620.1">
    <property type="nucleotide sequence ID" value="NZ_CP093313.1"/>
</dbReference>
<evidence type="ECO:0000313" key="3">
    <source>
        <dbReference type="Proteomes" id="UP001059380"/>
    </source>
</evidence>